<dbReference type="InterPro" id="IPR035906">
    <property type="entry name" value="MetI-like_sf"/>
</dbReference>
<evidence type="ECO:0000256" key="1">
    <source>
        <dbReference type="ARBA" id="ARBA00004651"/>
    </source>
</evidence>
<keyword evidence="7 8" id="KW-0472">Membrane</keyword>
<comment type="similarity">
    <text evidence="2">Belongs to the binding-protein-dependent transport system permease family. CysTW subfamily.</text>
</comment>
<evidence type="ECO:0000256" key="7">
    <source>
        <dbReference type="ARBA" id="ARBA00023136"/>
    </source>
</evidence>
<feature type="transmembrane region" description="Helical" evidence="8">
    <location>
        <begin position="78"/>
        <end position="98"/>
    </location>
</feature>
<sequence length="273" mass="29783">MSANTPRLSAPRLRAGAWYGYVLLVALFLMTPLFTLVIASFYDGRFLSIVDYAFTLHWYEVAFASTSIQSAFLNTAKIAVPVTLLSTVIGTGGAVAYTRHEFPFREQFKLLALLPIFFPLLLLGLGMSLWANVTNLGYGILPSVIGELVWISPIVMFVVSITALGVDPDIEEAARDLGADTVTLYKDVVLPLIADGIVSGAIFAFVLAWNNYYIVSYLSGAQSTITTWIHAKMTQGFTPTVPAVSSLIFYSSVLLVVVVALFEYNKSEGDEHS</sequence>
<evidence type="ECO:0000256" key="6">
    <source>
        <dbReference type="ARBA" id="ARBA00022989"/>
    </source>
</evidence>
<protein>
    <submittedName>
        <fullName evidence="10">ABC transporter permease subunit</fullName>
    </submittedName>
</protein>
<dbReference type="GO" id="GO:0055085">
    <property type="term" value="P:transmembrane transport"/>
    <property type="evidence" value="ECO:0007669"/>
    <property type="project" value="InterPro"/>
</dbReference>
<dbReference type="PROSITE" id="PS50928">
    <property type="entry name" value="ABC_TM1"/>
    <property type="match status" value="1"/>
</dbReference>
<keyword evidence="4" id="KW-1003">Cell membrane</keyword>
<feature type="domain" description="ABC transmembrane type-1" evidence="9">
    <location>
        <begin position="72"/>
        <end position="259"/>
    </location>
</feature>
<proteinExistence type="inferred from homology"/>
<dbReference type="EMBL" id="JAHQXE010000007">
    <property type="protein sequence ID" value="MBV0903735.1"/>
    <property type="molecule type" value="Genomic_DNA"/>
</dbReference>
<dbReference type="Proteomes" id="UP001166304">
    <property type="component" value="Unassembled WGS sequence"/>
</dbReference>
<dbReference type="CDD" id="cd06261">
    <property type="entry name" value="TM_PBP2"/>
    <property type="match status" value="1"/>
</dbReference>
<comment type="subcellular location">
    <subcellularLocation>
        <location evidence="1 8">Cell membrane</location>
        <topology evidence="1 8">Multi-pass membrane protein</topology>
    </subcellularLocation>
</comment>
<dbReference type="AlphaFoldDB" id="A0AA41G3Z4"/>
<feature type="transmembrane region" description="Helical" evidence="8">
    <location>
        <begin position="188"/>
        <end position="209"/>
    </location>
</feature>
<dbReference type="GO" id="GO:0005886">
    <property type="term" value="C:plasma membrane"/>
    <property type="evidence" value="ECO:0007669"/>
    <property type="project" value="UniProtKB-SubCell"/>
</dbReference>
<evidence type="ECO:0000259" key="9">
    <source>
        <dbReference type="PROSITE" id="PS50928"/>
    </source>
</evidence>
<reference evidence="10" key="1">
    <citation type="submission" date="2021-06" db="EMBL/GenBank/DDBJ databases">
        <title>New haloarchaea isolates fom saline soil.</title>
        <authorList>
            <person name="Duran-Viseras A."/>
            <person name="Sanchez-Porro C.S."/>
            <person name="Ventosa A."/>
        </authorList>
    </citation>
    <scope>NUCLEOTIDE SEQUENCE</scope>
    <source>
        <strain evidence="10">JCM 18369</strain>
    </source>
</reference>
<keyword evidence="11" id="KW-1185">Reference proteome</keyword>
<feature type="transmembrane region" description="Helical" evidence="8">
    <location>
        <begin position="150"/>
        <end position="167"/>
    </location>
</feature>
<accession>A0AA41G3Z4</accession>
<keyword evidence="6 8" id="KW-1133">Transmembrane helix</keyword>
<comment type="caution">
    <text evidence="10">The sequence shown here is derived from an EMBL/GenBank/DDBJ whole genome shotgun (WGS) entry which is preliminary data.</text>
</comment>
<feature type="transmembrane region" description="Helical" evidence="8">
    <location>
        <begin position="110"/>
        <end position="130"/>
    </location>
</feature>
<dbReference type="Gene3D" id="1.10.3720.10">
    <property type="entry name" value="MetI-like"/>
    <property type="match status" value="1"/>
</dbReference>
<evidence type="ECO:0000313" key="10">
    <source>
        <dbReference type="EMBL" id="MBV0903735.1"/>
    </source>
</evidence>
<dbReference type="PANTHER" id="PTHR43848">
    <property type="entry name" value="PUTRESCINE TRANSPORT SYSTEM PERMEASE PROTEIN POTI"/>
    <property type="match status" value="1"/>
</dbReference>
<feature type="transmembrane region" description="Helical" evidence="8">
    <location>
        <begin position="18"/>
        <end position="42"/>
    </location>
</feature>
<organism evidence="10 11">
    <name type="scientific">Haloarcula salina</name>
    <dbReference type="NCBI Taxonomy" id="1429914"/>
    <lineage>
        <taxon>Archaea</taxon>
        <taxon>Methanobacteriati</taxon>
        <taxon>Methanobacteriota</taxon>
        <taxon>Stenosarchaea group</taxon>
        <taxon>Halobacteria</taxon>
        <taxon>Halobacteriales</taxon>
        <taxon>Haloarculaceae</taxon>
        <taxon>Haloarcula</taxon>
    </lineage>
</organism>
<evidence type="ECO:0000256" key="5">
    <source>
        <dbReference type="ARBA" id="ARBA00022692"/>
    </source>
</evidence>
<keyword evidence="3 8" id="KW-0813">Transport</keyword>
<dbReference type="RefSeq" id="WP_162415100.1">
    <property type="nucleotide sequence ID" value="NZ_JAHQXE010000007.1"/>
</dbReference>
<evidence type="ECO:0000313" key="11">
    <source>
        <dbReference type="Proteomes" id="UP001166304"/>
    </source>
</evidence>
<dbReference type="InterPro" id="IPR000515">
    <property type="entry name" value="MetI-like"/>
</dbReference>
<evidence type="ECO:0000256" key="8">
    <source>
        <dbReference type="RuleBase" id="RU363032"/>
    </source>
</evidence>
<dbReference type="SUPFAM" id="SSF161098">
    <property type="entry name" value="MetI-like"/>
    <property type="match status" value="1"/>
</dbReference>
<evidence type="ECO:0000256" key="3">
    <source>
        <dbReference type="ARBA" id="ARBA00022448"/>
    </source>
</evidence>
<dbReference type="PANTHER" id="PTHR43848:SF2">
    <property type="entry name" value="PUTRESCINE TRANSPORT SYSTEM PERMEASE PROTEIN POTI"/>
    <property type="match status" value="1"/>
</dbReference>
<evidence type="ECO:0000256" key="4">
    <source>
        <dbReference type="ARBA" id="ARBA00022475"/>
    </source>
</evidence>
<keyword evidence="5 8" id="KW-0812">Transmembrane</keyword>
<evidence type="ECO:0000256" key="2">
    <source>
        <dbReference type="ARBA" id="ARBA00007069"/>
    </source>
</evidence>
<name>A0AA41G3Z4_9EURY</name>
<feature type="transmembrane region" description="Helical" evidence="8">
    <location>
        <begin position="243"/>
        <end position="264"/>
    </location>
</feature>
<dbReference type="Pfam" id="PF00528">
    <property type="entry name" value="BPD_transp_1"/>
    <property type="match status" value="1"/>
</dbReference>
<dbReference type="InterPro" id="IPR051789">
    <property type="entry name" value="Bact_Polyamine_Transport"/>
</dbReference>
<gene>
    <name evidence="10" type="ORF">KTS37_18275</name>
</gene>